<dbReference type="Proteomes" id="UP001597497">
    <property type="component" value="Unassembled WGS sequence"/>
</dbReference>
<keyword evidence="7" id="KW-1185">Reference proteome</keyword>
<dbReference type="EMBL" id="JBHUMM010000037">
    <property type="protein sequence ID" value="MFD2672411.1"/>
    <property type="molecule type" value="Genomic_DNA"/>
</dbReference>
<dbReference type="InterPro" id="IPR027417">
    <property type="entry name" value="P-loop_NTPase"/>
</dbReference>
<evidence type="ECO:0000256" key="1">
    <source>
        <dbReference type="ARBA" id="ARBA00006930"/>
    </source>
</evidence>
<dbReference type="Pfam" id="PF13476">
    <property type="entry name" value="AAA_23"/>
    <property type="match status" value="1"/>
</dbReference>
<evidence type="ECO:0000259" key="5">
    <source>
        <dbReference type="Pfam" id="PF13476"/>
    </source>
</evidence>
<dbReference type="Gene3D" id="3.40.50.300">
    <property type="entry name" value="P-loop containing nucleotide triphosphate hydrolases"/>
    <property type="match status" value="2"/>
</dbReference>
<dbReference type="InterPro" id="IPR038729">
    <property type="entry name" value="Rad50/SbcC_AAA"/>
</dbReference>
<comment type="subunit">
    <text evidence="2">Heterodimer of SbcC and SbcD.</text>
</comment>
<evidence type="ECO:0000256" key="3">
    <source>
        <dbReference type="ARBA" id="ARBA00013368"/>
    </source>
</evidence>
<feature type="domain" description="Rad50/SbcC-type AAA" evidence="5">
    <location>
        <begin position="6"/>
        <end position="246"/>
    </location>
</feature>
<proteinExistence type="inferred from homology"/>
<evidence type="ECO:0000313" key="6">
    <source>
        <dbReference type="EMBL" id="MFD2672411.1"/>
    </source>
</evidence>
<feature type="coiled-coil region" evidence="4">
    <location>
        <begin position="298"/>
        <end position="412"/>
    </location>
</feature>
<reference evidence="7" key="1">
    <citation type="journal article" date="2019" name="Int. J. Syst. Evol. Microbiol.">
        <title>The Global Catalogue of Microorganisms (GCM) 10K type strain sequencing project: providing services to taxonomists for standard genome sequencing and annotation.</title>
        <authorList>
            <consortium name="The Broad Institute Genomics Platform"/>
            <consortium name="The Broad Institute Genome Sequencing Center for Infectious Disease"/>
            <person name="Wu L."/>
            <person name="Ma J."/>
        </authorList>
    </citation>
    <scope>NUCLEOTIDE SEQUENCE [LARGE SCALE GENOMIC DNA]</scope>
    <source>
        <strain evidence="7">KCTC 33676</strain>
    </source>
</reference>
<comment type="caution">
    <text evidence="6">The sequence shown here is derived from an EMBL/GenBank/DDBJ whole genome shotgun (WGS) entry which is preliminary data.</text>
</comment>
<evidence type="ECO:0000313" key="7">
    <source>
        <dbReference type="Proteomes" id="UP001597497"/>
    </source>
</evidence>
<gene>
    <name evidence="6" type="ORF">ACFSUC_12630</name>
</gene>
<dbReference type="RefSeq" id="WP_379929974.1">
    <property type="nucleotide sequence ID" value="NZ_JBHUMM010000037.1"/>
</dbReference>
<evidence type="ECO:0000256" key="2">
    <source>
        <dbReference type="ARBA" id="ARBA00011322"/>
    </source>
</evidence>
<sequence>MRPVYLKLSGLQSYRQEQEIDFSMLCDGGVFGIFGPTGSGKSTILDAMTLALYGKVERAINGTQGIMNQNEKKLMVAFTFELASASGRDRYTIERQFKRTGEISVSTVLCRLIRVTANREEVLADKQTEVNAEIEQLIGLTMHDFTRAVVLPQGKFAEFLSLKGSERRQMLQRLFGLERYGDQLQQRLSQRLKDSDARRKQWTARLEGLGDASAVAVEAAREQLRTEERALTQVRTELKRLETDIEEKREVRRLQQERDVHIQSLEQLKQQKPEMDTRKRRYQLGLEARQLEPAWRQWKEEQERHKEAELRLQQRQERQEKLHRQLEEFEGKAKRVRQHWTEQEPLMTAKMNTFQQAIKLESEIADMQEQIAKWTEDQTVWQNRQRMQQQEMDKAAEMLRRATERQEQIKQELVQTRMPQDEKQRLKQAWQQMKEMQPLQQQVEAWGQTVEQAQQACRKQEQACESQGRLLGETFAQVVRQSAELAECRDQGLLLVQTTALSVTRFNEWIGMQKQFREERGLQAAAVQLAERLKQDEACPVCGSIHHPQPATEEEQEEVPATGEQMDAAYQALRELEHVQHQLQTQVEAWQAKLDEVHNLAARLNQASSALGEQADAEDQTDRTPAWLASIREAAANRIPASLQEKDHLETVGAMYGWGSWMDRLAHLQNEMTQCMQRPAAQLSVKSLEAELRTYEQSVWQLTQFTDKLTADQMKARELDRQLLEAKEQWRTRFVDDELETIDQAHRKCEEREQQAEELQQRLDKSYSYIEEQRKHSEQATQALHQLERQLIETETTLSNRKELSSEKKERLHALCGDRDPQEAYQELHEQYQRMKQENEQVAQSLEHHKLEMAKVSTEVQHADAACKEYATRAEKLTQQWQQRLTESCFETEEDMIDAMADPSELSVWSEELERYEARWQQVEGLLSELLQQLQARSIDETAWTELLDEAKAVKARFEEGLQKQGKAARDYEELTRRNESWAEAHQQLEAEEQAWRQLTALQSVFRGNGFVEFIAEEQMMHVSRAASERLGELTRQRYAIEVDSSGGFVMRDQTNGGVKRPVSSLSGGETFLTSLALALALSAQIQLGGKYPLEFFFLDEGFGTLDGDLLETVVDALEKLQLQKVSVGVISHVPEMRARLARKLVVEPAAQTGQGSRVYLEQM</sequence>
<evidence type="ECO:0000256" key="4">
    <source>
        <dbReference type="SAM" id="Coils"/>
    </source>
</evidence>
<feature type="coiled-coil region" evidence="4">
    <location>
        <begin position="573"/>
        <end position="607"/>
    </location>
</feature>
<protein>
    <recommendedName>
        <fullName evidence="3">Nuclease SbcCD subunit C</fullName>
    </recommendedName>
</protein>
<dbReference type="SUPFAM" id="SSF52540">
    <property type="entry name" value="P-loop containing nucleoside triphosphate hydrolases"/>
    <property type="match status" value="1"/>
</dbReference>
<dbReference type="Pfam" id="PF13558">
    <property type="entry name" value="SbcC_Walker_B"/>
    <property type="match status" value="1"/>
</dbReference>
<comment type="similarity">
    <text evidence="1">Belongs to the SMC family. SbcC subfamily.</text>
</comment>
<name>A0ABW5RCH5_9BACL</name>
<keyword evidence="4" id="KW-0175">Coiled coil</keyword>
<feature type="coiled-coil region" evidence="4">
    <location>
        <begin position="217"/>
        <end position="271"/>
    </location>
</feature>
<accession>A0ABW5RCH5</accession>
<feature type="coiled-coil region" evidence="4">
    <location>
        <begin position="709"/>
        <end position="880"/>
    </location>
</feature>
<dbReference type="PANTHER" id="PTHR32114">
    <property type="entry name" value="ABC TRANSPORTER ABCH.3"/>
    <property type="match status" value="1"/>
</dbReference>
<dbReference type="PANTHER" id="PTHR32114:SF2">
    <property type="entry name" value="ABC TRANSPORTER ABCH.3"/>
    <property type="match status" value="1"/>
</dbReference>
<organism evidence="6 7">
    <name type="scientific">Marinicrinis sediminis</name>
    <dbReference type="NCBI Taxonomy" id="1652465"/>
    <lineage>
        <taxon>Bacteria</taxon>
        <taxon>Bacillati</taxon>
        <taxon>Bacillota</taxon>
        <taxon>Bacilli</taxon>
        <taxon>Bacillales</taxon>
        <taxon>Paenibacillaceae</taxon>
    </lineage>
</organism>